<feature type="domain" description="Carrier" evidence="3">
    <location>
        <begin position="541"/>
        <end position="604"/>
    </location>
</feature>
<dbReference type="PANTHER" id="PTHR45527:SF1">
    <property type="entry name" value="FATTY ACID SYNTHASE"/>
    <property type="match status" value="1"/>
</dbReference>
<reference evidence="5" key="1">
    <citation type="journal article" date="2019" name="Int. J. Syst. Evol. Microbiol.">
        <title>The Global Catalogue of Microorganisms (GCM) 10K type strain sequencing project: providing services to taxonomists for standard genome sequencing and annotation.</title>
        <authorList>
            <consortium name="The Broad Institute Genomics Platform"/>
            <consortium name="The Broad Institute Genome Sequencing Center for Infectious Disease"/>
            <person name="Wu L."/>
            <person name="Ma J."/>
        </authorList>
    </citation>
    <scope>NUCLEOTIDE SEQUENCE [LARGE SCALE GENOMIC DNA]</scope>
    <source>
        <strain evidence="5">SHR3</strain>
    </source>
</reference>
<organism evidence="4 5">
    <name type="scientific">Thauera sinica</name>
    <dbReference type="NCBI Taxonomy" id="2665146"/>
    <lineage>
        <taxon>Bacteria</taxon>
        <taxon>Pseudomonadati</taxon>
        <taxon>Pseudomonadota</taxon>
        <taxon>Betaproteobacteria</taxon>
        <taxon>Rhodocyclales</taxon>
        <taxon>Zoogloeaceae</taxon>
        <taxon>Thauera</taxon>
    </lineage>
</organism>
<evidence type="ECO:0000259" key="3">
    <source>
        <dbReference type="PROSITE" id="PS50075"/>
    </source>
</evidence>
<feature type="non-terminal residue" evidence="4">
    <location>
        <position position="604"/>
    </location>
</feature>
<keyword evidence="2" id="KW-0597">Phosphoprotein</keyword>
<dbReference type="Gene3D" id="1.10.1200.10">
    <property type="entry name" value="ACP-like"/>
    <property type="match status" value="1"/>
</dbReference>
<dbReference type="NCBIfam" id="TIGR01733">
    <property type="entry name" value="AA-adenyl-dom"/>
    <property type="match status" value="1"/>
</dbReference>
<evidence type="ECO:0000313" key="5">
    <source>
        <dbReference type="Proteomes" id="UP001595974"/>
    </source>
</evidence>
<dbReference type="RefSeq" id="WP_385961220.1">
    <property type="nucleotide sequence ID" value="NZ_JBHSOG010000046.1"/>
</dbReference>
<dbReference type="InterPro" id="IPR025110">
    <property type="entry name" value="AMP-bd_C"/>
</dbReference>
<comment type="caution">
    <text evidence="4">The sequence shown here is derived from an EMBL/GenBank/DDBJ whole genome shotgun (WGS) entry which is preliminary data.</text>
</comment>
<dbReference type="Pfam" id="PF00550">
    <property type="entry name" value="PP-binding"/>
    <property type="match status" value="1"/>
</dbReference>
<feature type="non-terminal residue" evidence="4">
    <location>
        <position position="1"/>
    </location>
</feature>
<dbReference type="Gene3D" id="3.40.50.980">
    <property type="match status" value="2"/>
</dbReference>
<dbReference type="PROSITE" id="PS50075">
    <property type="entry name" value="CARRIER"/>
    <property type="match status" value="1"/>
</dbReference>
<keyword evidence="5" id="KW-1185">Reference proteome</keyword>
<dbReference type="EMBL" id="JBHSOG010000046">
    <property type="protein sequence ID" value="MFC5770046.1"/>
    <property type="molecule type" value="Genomic_DNA"/>
</dbReference>
<accession>A0ABW1ASE5</accession>
<dbReference type="InterPro" id="IPR009081">
    <property type="entry name" value="PP-bd_ACP"/>
</dbReference>
<sequence>AVSRLAILPEAERAQVVDGWNATARDYPPGRCLHELIEAQADRTPQAVAVRQDGALLTYAELNARANRLAHHLRTLGVGPDARVAVCLGRSVELVVALVAVLKAGGAYVPLDPGYPGERLAYMLEDCEPAVVISAAELAGRIGAERPGAVLLDMAQPSAWADASAANPEPFAGNEAHLAYVIYTSGSTGRPKAAQVWRRGLQNLLGWYVEDAGLSGEDRVLLLSSHSFDLTQKNIFGPLVVGGCLHLGAEPFDPQRILAQIEAEGITWLNLAPSAFHALIEAGAGVLQRLGTVVLGGEAVQAGRLQQIPSPRPRFINSYGPTECSDVVVWHGLEAELGGYAQGVPLGRPVRNTRLYVLDEHRAPVPIGVVGEIWIGGRCVGAGYLNQPELTDERFMADPFVTVAEGEAPARMYRTGDLGRWLADGTIEYLGRNDFQVKVRGFRIELGEIEAHLAQAADVSDVVVIARESGEGEAKHLVAYYVGEAAAEALRAHAGDGLPSYMVPSAFVRLARLPLTPNGKLDRAALPAPEGDAFVRRGYEAPQGEVEQTLARLWSELLGVAQVGRHDNFFELGGHSLLAVQLVSRLRSEVALELSLSELFDTAS</sequence>
<dbReference type="PROSITE" id="PS00455">
    <property type="entry name" value="AMP_BINDING"/>
    <property type="match status" value="1"/>
</dbReference>
<dbReference type="InterPro" id="IPR020845">
    <property type="entry name" value="AMP-binding_CS"/>
</dbReference>
<dbReference type="InterPro" id="IPR006162">
    <property type="entry name" value="Ppantetheine_attach_site"/>
</dbReference>
<proteinExistence type="predicted"/>
<dbReference type="InterPro" id="IPR045851">
    <property type="entry name" value="AMP-bd_C_sf"/>
</dbReference>
<protein>
    <submittedName>
        <fullName evidence="4">Amino acid adenylation domain-containing protein</fullName>
    </submittedName>
</protein>
<dbReference type="InterPro" id="IPR000873">
    <property type="entry name" value="AMP-dep_synth/lig_dom"/>
</dbReference>
<dbReference type="CDD" id="cd05930">
    <property type="entry name" value="A_NRPS"/>
    <property type="match status" value="1"/>
</dbReference>
<dbReference type="PANTHER" id="PTHR45527">
    <property type="entry name" value="NONRIBOSOMAL PEPTIDE SYNTHETASE"/>
    <property type="match status" value="1"/>
</dbReference>
<dbReference type="Gene3D" id="3.30.300.30">
    <property type="match status" value="1"/>
</dbReference>
<evidence type="ECO:0000313" key="4">
    <source>
        <dbReference type="EMBL" id="MFC5770046.1"/>
    </source>
</evidence>
<dbReference type="Proteomes" id="UP001595974">
    <property type="component" value="Unassembled WGS sequence"/>
</dbReference>
<dbReference type="Pfam" id="PF00501">
    <property type="entry name" value="AMP-binding"/>
    <property type="match status" value="1"/>
</dbReference>
<dbReference type="Pfam" id="PF13193">
    <property type="entry name" value="AMP-binding_C"/>
    <property type="match status" value="1"/>
</dbReference>
<dbReference type="PROSITE" id="PS00012">
    <property type="entry name" value="PHOSPHOPANTETHEINE"/>
    <property type="match status" value="1"/>
</dbReference>
<keyword evidence="1" id="KW-0596">Phosphopantetheine</keyword>
<evidence type="ECO:0000256" key="1">
    <source>
        <dbReference type="ARBA" id="ARBA00022450"/>
    </source>
</evidence>
<evidence type="ECO:0000256" key="2">
    <source>
        <dbReference type="ARBA" id="ARBA00022553"/>
    </source>
</evidence>
<dbReference type="Gene3D" id="2.30.38.10">
    <property type="entry name" value="Luciferase, Domain 3"/>
    <property type="match status" value="1"/>
</dbReference>
<name>A0ABW1ASE5_9RHOO</name>
<dbReference type="InterPro" id="IPR036736">
    <property type="entry name" value="ACP-like_sf"/>
</dbReference>
<dbReference type="SUPFAM" id="SSF47336">
    <property type="entry name" value="ACP-like"/>
    <property type="match status" value="1"/>
</dbReference>
<dbReference type="InterPro" id="IPR010071">
    <property type="entry name" value="AA_adenyl_dom"/>
</dbReference>
<dbReference type="SUPFAM" id="SSF56801">
    <property type="entry name" value="Acetyl-CoA synthetase-like"/>
    <property type="match status" value="1"/>
</dbReference>
<gene>
    <name evidence="4" type="ORF">ACFPTN_11735</name>
</gene>